<evidence type="ECO:0000259" key="9">
    <source>
        <dbReference type="Pfam" id="PF23764"/>
    </source>
</evidence>
<accession>A0A8J3GF49</accession>
<dbReference type="Pfam" id="PF23764">
    <property type="entry name" value="Beta-barrel_GLAA-B_II"/>
    <property type="match status" value="1"/>
</dbReference>
<feature type="domain" description="GLAA-B beta-barrel" evidence="8">
    <location>
        <begin position="124"/>
        <end position="228"/>
    </location>
</feature>
<dbReference type="InterPro" id="IPR011050">
    <property type="entry name" value="Pectin_lyase_fold/virulence"/>
</dbReference>
<reference evidence="10" key="2">
    <citation type="submission" date="2020-09" db="EMBL/GenBank/DDBJ databases">
        <authorList>
            <person name="Sun Q."/>
            <person name="Kim S."/>
        </authorList>
    </citation>
    <scope>NUCLEOTIDE SEQUENCE</scope>
    <source>
        <strain evidence="10">KCTC 12870</strain>
    </source>
</reference>
<feature type="domain" description="Right handed beta helix" evidence="7">
    <location>
        <begin position="408"/>
        <end position="539"/>
    </location>
</feature>
<keyword evidence="6" id="KW-0326">Glycosidase</keyword>
<dbReference type="GO" id="GO:0004557">
    <property type="term" value="F:alpha-galactosidase activity"/>
    <property type="evidence" value="ECO:0007669"/>
    <property type="project" value="UniProtKB-EC"/>
</dbReference>
<dbReference type="SMART" id="SM00710">
    <property type="entry name" value="PbH1"/>
    <property type="match status" value="4"/>
</dbReference>
<name>A0A8J3GF49_9BACT</name>
<dbReference type="InterPro" id="IPR039448">
    <property type="entry name" value="Beta_helix"/>
</dbReference>
<dbReference type="AlphaFoldDB" id="A0A8J3GF49"/>
<dbReference type="SUPFAM" id="SSF51126">
    <property type="entry name" value="Pectin lyase-like"/>
    <property type="match status" value="1"/>
</dbReference>
<evidence type="ECO:0000256" key="6">
    <source>
        <dbReference type="ARBA" id="ARBA00023295"/>
    </source>
</evidence>
<keyword evidence="5" id="KW-0378">Hydrolase</keyword>
<feature type="domain" description="GLAA-B beta-barrel" evidence="9">
    <location>
        <begin position="337"/>
        <end position="403"/>
    </location>
</feature>
<dbReference type="EMBL" id="BMXG01000011">
    <property type="protein sequence ID" value="GHC03665.1"/>
    <property type="molecule type" value="Genomic_DNA"/>
</dbReference>
<evidence type="ECO:0000256" key="4">
    <source>
        <dbReference type="ARBA" id="ARBA00022737"/>
    </source>
</evidence>
<evidence type="ECO:0000256" key="2">
    <source>
        <dbReference type="ARBA" id="ARBA00001271"/>
    </source>
</evidence>
<keyword evidence="4" id="KW-0677">Repeat</keyword>
<keyword evidence="11" id="KW-1185">Reference proteome</keyword>
<evidence type="ECO:0000256" key="3">
    <source>
        <dbReference type="ARBA" id="ARBA00022729"/>
    </source>
</evidence>
<sequence>MHMNLTNPENFLHYHLKPTLADCTPALRLALNALRLGETNRLIFPRDEYHFYADEAEEKFCFVSNNSEGLKRIAFPLTGIRNAIIDGSGSRFIFHGRICPFHLDACQQVTIRNITIDYERTTFSQGEIIECTDQSISIRLPPEDSYFFQNGRIWFDGPNYLQGSYGGPYHRRDAYVHTLEFDAKRREPAFMARDCYRVPAHSFSETPDGLLKLNIEYPTPKPHVGNILAITHDHRDLFGICLNNCEKTTLESIVIHHAGAMGIIAQRSTDIHLVDCVVEPPPRHNRIVSTFADATHFVNCRGKISIRKCQFRNMMDDGVNVHGIYSPIKRIISPTEILIENAHHEQAGIQVVDANEEAQVICNHSLLPKGFLDIKSVTMINRYHWLVELNKPLPEGTQPGDCLESLHNTPDVNIEYCQFSSNRARGILATTPGKIRITNNYFHSAGSAIKIAGDANSWYESGSVKDVCIQNNQFQDCGYGIWGTGIIAIDPEIRPENHSNQAYHENIRIENNCFFTFHKDLIFARCVQNMVVQHNQIESSQNYPPKQQTFDYQKLVNCTNVASQFS</sequence>
<organism evidence="10 11">
    <name type="scientific">Cerasicoccus arenae</name>
    <dbReference type="NCBI Taxonomy" id="424488"/>
    <lineage>
        <taxon>Bacteria</taxon>
        <taxon>Pseudomonadati</taxon>
        <taxon>Verrucomicrobiota</taxon>
        <taxon>Opitutia</taxon>
        <taxon>Puniceicoccales</taxon>
        <taxon>Cerasicoccaceae</taxon>
        <taxon>Cerasicoccus</taxon>
    </lineage>
</organism>
<dbReference type="InterPro" id="IPR057275">
    <property type="entry name" value="Beta-barrel_GLAA-B_I"/>
</dbReference>
<dbReference type="Proteomes" id="UP000642829">
    <property type="component" value="Unassembled WGS sequence"/>
</dbReference>
<proteinExistence type="predicted"/>
<dbReference type="RefSeq" id="WP_378080376.1">
    <property type="nucleotide sequence ID" value="NZ_JBHLZG010000016.1"/>
</dbReference>
<comment type="caution">
    <text evidence="10">The sequence shown here is derived from an EMBL/GenBank/DDBJ whole genome shotgun (WGS) entry which is preliminary data.</text>
</comment>
<dbReference type="Pfam" id="PF23763">
    <property type="entry name" value="Beta-barrel_GLAA-B_I"/>
    <property type="match status" value="1"/>
</dbReference>
<dbReference type="InterPro" id="IPR006626">
    <property type="entry name" value="PbH1"/>
</dbReference>
<protein>
    <submittedName>
        <fullName evidence="10">Alpha-1,3-galactosidase B</fullName>
    </submittedName>
</protein>
<evidence type="ECO:0000259" key="8">
    <source>
        <dbReference type="Pfam" id="PF23763"/>
    </source>
</evidence>
<dbReference type="InterPro" id="IPR012334">
    <property type="entry name" value="Pectin_lyas_fold"/>
</dbReference>
<evidence type="ECO:0000256" key="5">
    <source>
        <dbReference type="ARBA" id="ARBA00022801"/>
    </source>
</evidence>
<evidence type="ECO:0000256" key="1">
    <source>
        <dbReference type="ARBA" id="ARBA00001255"/>
    </source>
</evidence>
<evidence type="ECO:0000313" key="11">
    <source>
        <dbReference type="Proteomes" id="UP000642829"/>
    </source>
</evidence>
<gene>
    <name evidence="10" type="primary">glaB</name>
    <name evidence="10" type="ORF">GCM10007047_20360</name>
</gene>
<dbReference type="InterPro" id="IPR056441">
    <property type="entry name" value="Beta-barrel_GLAA-B_II"/>
</dbReference>
<evidence type="ECO:0000259" key="7">
    <source>
        <dbReference type="Pfam" id="PF13229"/>
    </source>
</evidence>
<reference evidence="10" key="1">
    <citation type="journal article" date="2014" name="Int. J. Syst. Evol. Microbiol.">
        <title>Complete genome sequence of Corynebacterium casei LMG S-19264T (=DSM 44701T), isolated from a smear-ripened cheese.</title>
        <authorList>
            <consortium name="US DOE Joint Genome Institute (JGI-PGF)"/>
            <person name="Walter F."/>
            <person name="Albersmeier A."/>
            <person name="Kalinowski J."/>
            <person name="Ruckert C."/>
        </authorList>
    </citation>
    <scope>NUCLEOTIDE SEQUENCE</scope>
    <source>
        <strain evidence="10">KCTC 12870</strain>
    </source>
</reference>
<dbReference type="Pfam" id="PF13229">
    <property type="entry name" value="Beta_helix"/>
    <property type="match status" value="1"/>
</dbReference>
<keyword evidence="3" id="KW-0732">Signal</keyword>
<comment type="catalytic activity">
    <reaction evidence="2">
        <text>Hydrolysis of terminal, non-reducing branched (1-&gt;3)-alpha-D-galactosidic residues, producing free D-galactose.</text>
        <dbReference type="EC" id="3.2.1.n1"/>
    </reaction>
</comment>
<evidence type="ECO:0000313" key="10">
    <source>
        <dbReference type="EMBL" id="GHC03665.1"/>
    </source>
</evidence>
<dbReference type="Gene3D" id="2.160.20.10">
    <property type="entry name" value="Single-stranded right-handed beta-helix, Pectin lyase-like"/>
    <property type="match status" value="2"/>
</dbReference>
<comment type="catalytic activity">
    <reaction evidence="1">
        <text>Hydrolysis of terminal, non-reducing alpha-D-galactose residues in alpha-D-galactosides, including galactose oligosaccharides, galactomannans and galactolipids.</text>
        <dbReference type="EC" id="3.2.1.22"/>
    </reaction>
</comment>